<accession>A0A2H0N9V7</accession>
<name>A0A2H0N9V7_9BACT</name>
<evidence type="ECO:0000256" key="10">
    <source>
        <dbReference type="ARBA" id="ARBA00022777"/>
    </source>
</evidence>
<evidence type="ECO:0000256" key="9">
    <source>
        <dbReference type="ARBA" id="ARBA00022741"/>
    </source>
</evidence>
<gene>
    <name evidence="19" type="ORF">COV57_02195</name>
</gene>
<evidence type="ECO:0000256" key="14">
    <source>
        <dbReference type="ARBA" id="ARBA00047700"/>
    </source>
</evidence>
<keyword evidence="8 15" id="KW-0479">Metal-binding</keyword>
<dbReference type="GO" id="GO:0006094">
    <property type="term" value="P:gluconeogenesis"/>
    <property type="evidence" value="ECO:0007669"/>
    <property type="project" value="UniProtKB-UniPathway"/>
</dbReference>
<evidence type="ECO:0000256" key="7">
    <source>
        <dbReference type="ARBA" id="ARBA00022679"/>
    </source>
</evidence>
<dbReference type="InterPro" id="IPR000121">
    <property type="entry name" value="PEP_util_C"/>
</dbReference>
<dbReference type="Gene3D" id="3.30.1490.20">
    <property type="entry name" value="ATP-grasp fold, A domain"/>
    <property type="match status" value="1"/>
</dbReference>
<dbReference type="InterPro" id="IPR040442">
    <property type="entry name" value="Pyrv_kinase-like_dom_sf"/>
</dbReference>
<evidence type="ECO:0000256" key="2">
    <source>
        <dbReference type="ARBA" id="ARBA00002988"/>
    </source>
</evidence>
<dbReference type="AlphaFoldDB" id="A0A2H0N9V7"/>
<feature type="domain" description="Pyruvate phosphate dikinase AMP/ATP-binding" evidence="17">
    <location>
        <begin position="17"/>
        <end position="346"/>
    </location>
</feature>
<dbReference type="InterPro" id="IPR013815">
    <property type="entry name" value="ATP_grasp_subdomain_1"/>
</dbReference>
<dbReference type="InterPro" id="IPR018274">
    <property type="entry name" value="PEP_util_AS"/>
</dbReference>
<dbReference type="Proteomes" id="UP000229893">
    <property type="component" value="Unassembled WGS sequence"/>
</dbReference>
<dbReference type="Pfam" id="PF00391">
    <property type="entry name" value="PEP-utilizers"/>
    <property type="match status" value="1"/>
</dbReference>
<protein>
    <recommendedName>
        <fullName evidence="6 15">Phosphoenolpyruvate synthase</fullName>
        <shortName evidence="15">PEP synthase</shortName>
        <ecNumber evidence="5 15">2.7.9.2</ecNumber>
    </recommendedName>
    <alternativeName>
        <fullName evidence="13 15">Pyruvate, water dikinase</fullName>
    </alternativeName>
</protein>
<evidence type="ECO:0000256" key="3">
    <source>
        <dbReference type="ARBA" id="ARBA00004742"/>
    </source>
</evidence>
<dbReference type="FunFam" id="3.30.1490.20:FF:000010">
    <property type="entry name" value="Phosphoenolpyruvate synthase"/>
    <property type="match status" value="1"/>
</dbReference>
<dbReference type="InterPro" id="IPR015813">
    <property type="entry name" value="Pyrv/PenolPyrv_kinase-like_dom"/>
</dbReference>
<evidence type="ECO:0000259" key="16">
    <source>
        <dbReference type="Pfam" id="PF00391"/>
    </source>
</evidence>
<keyword evidence="9 15" id="KW-0547">Nucleotide-binding</keyword>
<keyword evidence="11 15" id="KW-0067">ATP-binding</keyword>
<dbReference type="PIRSF" id="PIRSF000854">
    <property type="entry name" value="PEP_synthase"/>
    <property type="match status" value="1"/>
</dbReference>
<dbReference type="PANTHER" id="PTHR43030">
    <property type="entry name" value="PHOSPHOENOLPYRUVATE SYNTHASE"/>
    <property type="match status" value="1"/>
</dbReference>
<dbReference type="PROSITE" id="PS00370">
    <property type="entry name" value="PEP_ENZYMES_PHOS_SITE"/>
    <property type="match status" value="1"/>
</dbReference>
<dbReference type="Gene3D" id="3.30.470.20">
    <property type="entry name" value="ATP-grasp fold, B domain"/>
    <property type="match status" value="1"/>
</dbReference>
<evidence type="ECO:0000256" key="15">
    <source>
        <dbReference type="PIRNR" id="PIRNR000854"/>
    </source>
</evidence>
<evidence type="ECO:0000313" key="20">
    <source>
        <dbReference type="Proteomes" id="UP000229893"/>
    </source>
</evidence>
<evidence type="ECO:0000256" key="12">
    <source>
        <dbReference type="ARBA" id="ARBA00022842"/>
    </source>
</evidence>
<evidence type="ECO:0000313" key="19">
    <source>
        <dbReference type="EMBL" id="PIR04886.1"/>
    </source>
</evidence>
<dbReference type="Gene3D" id="3.50.30.10">
    <property type="entry name" value="Phosphohistidine domain"/>
    <property type="match status" value="1"/>
</dbReference>
<proteinExistence type="inferred from homology"/>
<comment type="caution">
    <text evidence="19">The sequence shown here is derived from an EMBL/GenBank/DDBJ whole genome shotgun (WGS) entry which is preliminary data.</text>
</comment>
<keyword evidence="12 15" id="KW-0460">Magnesium</keyword>
<dbReference type="PANTHER" id="PTHR43030:SF1">
    <property type="entry name" value="PHOSPHOENOLPYRUVATE SYNTHASE"/>
    <property type="match status" value="1"/>
</dbReference>
<comment type="similarity">
    <text evidence="4 15">Belongs to the PEP-utilizing enzyme family.</text>
</comment>
<evidence type="ECO:0000256" key="4">
    <source>
        <dbReference type="ARBA" id="ARBA00007837"/>
    </source>
</evidence>
<dbReference type="FunFam" id="3.30.470.20:FF:000017">
    <property type="entry name" value="Phosphoenolpyruvate synthase"/>
    <property type="match status" value="1"/>
</dbReference>
<reference evidence="19 20" key="1">
    <citation type="submission" date="2017-09" db="EMBL/GenBank/DDBJ databases">
        <title>Depth-based differentiation of microbial function through sediment-hosted aquifers and enrichment of novel symbionts in the deep terrestrial subsurface.</title>
        <authorList>
            <person name="Probst A.J."/>
            <person name="Ladd B."/>
            <person name="Jarett J.K."/>
            <person name="Geller-Mcgrath D.E."/>
            <person name="Sieber C.M."/>
            <person name="Emerson J.B."/>
            <person name="Anantharaman K."/>
            <person name="Thomas B.C."/>
            <person name="Malmstrom R."/>
            <person name="Stieglmeier M."/>
            <person name="Klingl A."/>
            <person name="Woyke T."/>
            <person name="Ryan C.M."/>
            <person name="Banfield J.F."/>
        </authorList>
    </citation>
    <scope>NUCLEOTIDE SEQUENCE [LARGE SCALE GENOMIC DNA]</scope>
    <source>
        <strain evidence="19">CG11_big_fil_rev_8_21_14_0_20_35_14</strain>
    </source>
</reference>
<comment type="pathway">
    <text evidence="3 15">Carbohydrate biosynthesis; gluconeogenesis.</text>
</comment>
<evidence type="ECO:0000256" key="1">
    <source>
        <dbReference type="ARBA" id="ARBA00001946"/>
    </source>
</evidence>
<evidence type="ECO:0000259" key="18">
    <source>
        <dbReference type="Pfam" id="PF02896"/>
    </source>
</evidence>
<dbReference type="SUPFAM" id="SSF51621">
    <property type="entry name" value="Phosphoenolpyruvate/pyruvate domain"/>
    <property type="match status" value="1"/>
</dbReference>
<evidence type="ECO:0000256" key="5">
    <source>
        <dbReference type="ARBA" id="ARBA00011996"/>
    </source>
</evidence>
<dbReference type="Pfam" id="PF02896">
    <property type="entry name" value="PEP-utilizers_C"/>
    <property type="match status" value="1"/>
</dbReference>
<evidence type="ECO:0000256" key="13">
    <source>
        <dbReference type="ARBA" id="ARBA00033470"/>
    </source>
</evidence>
<dbReference type="GO" id="GO:0005524">
    <property type="term" value="F:ATP binding"/>
    <property type="evidence" value="ECO:0007669"/>
    <property type="project" value="UniProtKB-KW"/>
</dbReference>
<dbReference type="SUPFAM" id="SSF52009">
    <property type="entry name" value="Phosphohistidine domain"/>
    <property type="match status" value="1"/>
</dbReference>
<dbReference type="InterPro" id="IPR036637">
    <property type="entry name" value="Phosphohistidine_dom_sf"/>
</dbReference>
<evidence type="ECO:0000256" key="11">
    <source>
        <dbReference type="ARBA" id="ARBA00022840"/>
    </source>
</evidence>
<dbReference type="InterPro" id="IPR002192">
    <property type="entry name" value="PPDK_AMP/ATP-bd"/>
</dbReference>
<dbReference type="InterPro" id="IPR006319">
    <property type="entry name" value="PEP_synth"/>
</dbReference>
<comment type="function">
    <text evidence="2 15">Catalyzes the phosphorylation of pyruvate to phosphoenolpyruvate.</text>
</comment>
<dbReference type="EMBL" id="PCWO01000031">
    <property type="protein sequence ID" value="PIR04886.1"/>
    <property type="molecule type" value="Genomic_DNA"/>
</dbReference>
<comment type="cofactor">
    <cofactor evidence="1 15">
        <name>Mg(2+)</name>
        <dbReference type="ChEBI" id="CHEBI:18420"/>
    </cofactor>
</comment>
<dbReference type="SUPFAM" id="SSF56059">
    <property type="entry name" value="Glutathione synthetase ATP-binding domain-like"/>
    <property type="match status" value="1"/>
</dbReference>
<feature type="domain" description="PEP-utilising enzyme C-terminal" evidence="18">
    <location>
        <begin position="480"/>
        <end position="790"/>
    </location>
</feature>
<evidence type="ECO:0000256" key="8">
    <source>
        <dbReference type="ARBA" id="ARBA00022723"/>
    </source>
</evidence>
<dbReference type="PROSITE" id="PS00742">
    <property type="entry name" value="PEP_ENZYMES_2"/>
    <property type="match status" value="1"/>
</dbReference>
<dbReference type="UniPathway" id="UPA00138"/>
<dbReference type="GO" id="GO:0008986">
    <property type="term" value="F:pyruvate, water dikinase activity"/>
    <property type="evidence" value="ECO:0007669"/>
    <property type="project" value="UniProtKB-EC"/>
</dbReference>
<dbReference type="GO" id="GO:0046872">
    <property type="term" value="F:metal ion binding"/>
    <property type="evidence" value="ECO:0007669"/>
    <property type="project" value="UniProtKB-KW"/>
</dbReference>
<dbReference type="InterPro" id="IPR008279">
    <property type="entry name" value="PEP-util_enz_mobile_dom"/>
</dbReference>
<dbReference type="Gene3D" id="3.20.20.60">
    <property type="entry name" value="Phosphoenolpyruvate-binding domains"/>
    <property type="match status" value="1"/>
</dbReference>
<evidence type="ECO:0000259" key="17">
    <source>
        <dbReference type="Pfam" id="PF01326"/>
    </source>
</evidence>
<dbReference type="NCBIfam" id="TIGR01418">
    <property type="entry name" value="PEP_synth"/>
    <property type="match status" value="1"/>
</dbReference>
<feature type="domain" description="PEP-utilising enzyme mobile" evidence="16">
    <location>
        <begin position="387"/>
        <end position="456"/>
    </location>
</feature>
<dbReference type="InterPro" id="IPR023151">
    <property type="entry name" value="PEP_util_CS"/>
</dbReference>
<keyword evidence="19" id="KW-0670">Pyruvate</keyword>
<sequence length="798" mass="88748">MESYILRLKDVSIKDVSLVGGKNASIGEMIQRLKPRGVNVPDGFVVTALAYKHFLKENGIDIKIKEILKNFDTKNIKELNNKTKQIRDLIEGSEWPIEIKHGIELAYRTMEKEYGKRVDVAVRSSATAEDLPGASFAGEHETYLNVRGEIDVLKYVKKAMASLFTARATSYRVDKKFDHMKVALSVGVQKMVRSDKASSGVMFTLDTESGFRDAVLINGVYGLGEMIVQGEVIPDEWLVFKKTIETYKPIIHKSLGEKDRKMIYENSSTAGTKIVNNKPLEKNSFVLTNKEVLKLARWGMIIEEHYSSLSNTWRPMDIEWAKDGDTQELYIVQARPETIHAERDFTKMKTYHLKDKGEVVVVGASVGSSIASGSARVIMDVKDIQAFKAGEVLVTDMTDPDWEPIMKIASAIVTDKGGRTSHAAIVSRELGIPAIVGAGLATKKIKTGDLITIDTTSSEGVVLKGEINFIVKEVDIKKIPKKPVKIMVNIATPDTAFEKSFLPHDGVGLAREEFIIASEIGIHPMALINYKEMPTAIKKEIDRRTKGFKNPVDFYVEKLAFGIAKISAAFYPEPVIVRFSDFKTNEYRSLIGGNIFEKEEANPMIGFRGAARYYSPLFEKAFLLEVKAIKKVREEFGLTNTQVMVPFCRTVLEGIKVMALMDKTGLTRSKSSLKKDMSSALKIYMMCEIPSNVILADKFLDIFDGMSIGSNDLTQLILGIDRDSEIIASVGNENDEAVKIALEQVIDICKKRNKYIGICGQAPSDYLDLAKWLVKKGISSISLNPDAVISTILSLGKK</sequence>
<dbReference type="Pfam" id="PF01326">
    <property type="entry name" value="PPDK_N"/>
    <property type="match status" value="1"/>
</dbReference>
<dbReference type="EC" id="2.7.9.2" evidence="5 15"/>
<keyword evidence="10 15" id="KW-0418">Kinase</keyword>
<comment type="catalytic activity">
    <reaction evidence="14 15">
        <text>pyruvate + ATP + H2O = phosphoenolpyruvate + AMP + phosphate + 2 H(+)</text>
        <dbReference type="Rhea" id="RHEA:11364"/>
        <dbReference type="ChEBI" id="CHEBI:15361"/>
        <dbReference type="ChEBI" id="CHEBI:15377"/>
        <dbReference type="ChEBI" id="CHEBI:15378"/>
        <dbReference type="ChEBI" id="CHEBI:30616"/>
        <dbReference type="ChEBI" id="CHEBI:43474"/>
        <dbReference type="ChEBI" id="CHEBI:58702"/>
        <dbReference type="ChEBI" id="CHEBI:456215"/>
        <dbReference type="EC" id="2.7.9.2"/>
    </reaction>
</comment>
<keyword evidence="7 15" id="KW-0808">Transferase</keyword>
<organism evidence="19 20">
    <name type="scientific">Candidatus Liptonbacteria bacterium CG11_big_fil_rev_8_21_14_0_20_35_14</name>
    <dbReference type="NCBI Taxonomy" id="1974634"/>
    <lineage>
        <taxon>Bacteria</taxon>
        <taxon>Candidatus Liptoniibacteriota</taxon>
    </lineage>
</organism>
<dbReference type="NCBIfam" id="NF005057">
    <property type="entry name" value="PRK06464.1"/>
    <property type="match status" value="1"/>
</dbReference>
<evidence type="ECO:0000256" key="6">
    <source>
        <dbReference type="ARBA" id="ARBA00021623"/>
    </source>
</evidence>